<gene>
    <name evidence="2" type="ORF">J8F10_06670</name>
    <name evidence="3" type="ORF">J8F10_37405</name>
</gene>
<proteinExistence type="predicted"/>
<name>A0ABS5C4W3_9BACT</name>
<dbReference type="RefSeq" id="WP_210653070.1">
    <property type="nucleotide sequence ID" value="NZ_JAGKQQ010000001.1"/>
</dbReference>
<organism evidence="3 4">
    <name type="scientific">Gemmata palustris</name>
    <dbReference type="NCBI Taxonomy" id="2822762"/>
    <lineage>
        <taxon>Bacteria</taxon>
        <taxon>Pseudomonadati</taxon>
        <taxon>Planctomycetota</taxon>
        <taxon>Planctomycetia</taxon>
        <taxon>Gemmatales</taxon>
        <taxon>Gemmataceae</taxon>
        <taxon>Gemmata</taxon>
    </lineage>
</organism>
<evidence type="ECO:0000313" key="4">
    <source>
        <dbReference type="Proteomes" id="UP000676565"/>
    </source>
</evidence>
<dbReference type="Proteomes" id="UP000676565">
    <property type="component" value="Unassembled WGS sequence"/>
</dbReference>
<evidence type="ECO:0000256" key="1">
    <source>
        <dbReference type="SAM" id="MobiDB-lite"/>
    </source>
</evidence>
<evidence type="ECO:0000313" key="2">
    <source>
        <dbReference type="EMBL" id="MBP3954964.1"/>
    </source>
</evidence>
<protein>
    <submittedName>
        <fullName evidence="3">Uncharacterized protein</fullName>
    </submittedName>
</protein>
<dbReference type="EMBL" id="JAGKQQ010000001">
    <property type="protein sequence ID" value="MBP3954964.1"/>
    <property type="molecule type" value="Genomic_DNA"/>
</dbReference>
<comment type="caution">
    <text evidence="3">The sequence shown here is derived from an EMBL/GenBank/DDBJ whole genome shotgun (WGS) entry which is preliminary data.</text>
</comment>
<feature type="region of interest" description="Disordered" evidence="1">
    <location>
        <begin position="126"/>
        <end position="156"/>
    </location>
</feature>
<sequence>MLNWIRRLWPRGHRTVYCFHDGTKTRYADPLVIAREVERLCPEYTTLLGFLAEDHSFAGDSGPVVDDLRQQQKDTLAKLVKVAREVFGVQKSPDPLMGFVLTEAASFKLLGDWLVWMSTAAEDARPFSNWPSRASPSMPPDSPTGSSAGSGSIEKT</sequence>
<reference evidence="3 4" key="1">
    <citation type="submission" date="2021-04" db="EMBL/GenBank/DDBJ databases">
        <authorList>
            <person name="Ivanova A."/>
        </authorList>
    </citation>
    <scope>NUCLEOTIDE SEQUENCE [LARGE SCALE GENOMIC DNA]</scope>
    <source>
        <strain evidence="3 4">G18</strain>
    </source>
</reference>
<dbReference type="EMBL" id="JAGKQQ010000002">
    <property type="protein sequence ID" value="MBP3960933.1"/>
    <property type="molecule type" value="Genomic_DNA"/>
</dbReference>
<accession>A0ABS5C4W3</accession>
<evidence type="ECO:0000313" key="3">
    <source>
        <dbReference type="EMBL" id="MBP3960933.1"/>
    </source>
</evidence>
<keyword evidence="4" id="KW-1185">Reference proteome</keyword>